<accession>A0A1Y5S382</accession>
<dbReference type="OrthoDB" id="9787096at2"/>
<dbReference type="PANTHER" id="PTHR32328:SF0">
    <property type="entry name" value="L-SERYL-TRNA(SEC) SELENIUM TRANSFERASE"/>
    <property type="match status" value="1"/>
</dbReference>
<sequence length="401" mass="41855">MAASLDWTWHDANGVSRVINVSGTMTSLGGSVTAPKVAQATADAMTRFVRIHEMQAHASQTIAALTGAEAGFLTASASAGITLALAGTMTGLSPAAVEALPKSPGPRNAVAIQLGHMCEYGAPVTTAITLAGGTVRPVGQSTVAADYQLEAACDETCTAALYVVSHHVVHYGQIPFARFAEIAHDKGVPVIVDAASEYDLRGFIEQGADIAIYSGHKFLGGPTSGIVAGRKDLVRAAYLQNIGVGRGMKIGKESIAGAIAAMKLWMERDHEAIRADERAALELWSEALAPLSGITPRIVADPTGNPLDRLQVEVDAQTAGASAATFARALGERDPALIVRGHEVELGYFQLDPCNLRPGQAKAVADALTETLSNGRALQERPEDLSAARNGGVEGYLNWLT</sequence>
<evidence type="ECO:0000313" key="6">
    <source>
        <dbReference type="Proteomes" id="UP000193870"/>
    </source>
</evidence>
<dbReference type="Proteomes" id="UP000193870">
    <property type="component" value="Unassembled WGS sequence"/>
</dbReference>
<gene>
    <name evidence="5" type="primary">selA</name>
    <name evidence="5" type="ORF">PAM7066_01292</name>
</gene>
<organism evidence="5 6">
    <name type="scientific">Palleronia marisminoris</name>
    <dbReference type="NCBI Taxonomy" id="315423"/>
    <lineage>
        <taxon>Bacteria</taxon>
        <taxon>Pseudomonadati</taxon>
        <taxon>Pseudomonadota</taxon>
        <taxon>Alphaproteobacteria</taxon>
        <taxon>Rhodobacterales</taxon>
        <taxon>Roseobacteraceae</taxon>
        <taxon>Palleronia</taxon>
    </lineage>
</organism>
<keyword evidence="5" id="KW-0808">Transferase</keyword>
<dbReference type="InterPro" id="IPR015424">
    <property type="entry name" value="PyrdxlP-dep_Trfase"/>
</dbReference>
<dbReference type="SUPFAM" id="SSF53383">
    <property type="entry name" value="PLP-dependent transferases"/>
    <property type="match status" value="1"/>
</dbReference>
<dbReference type="RefSeq" id="WP_085853319.1">
    <property type="nucleotide sequence ID" value="NZ_FOPF01000003.1"/>
</dbReference>
<comment type="similarity">
    <text evidence="3">Belongs to the SelA family.</text>
</comment>
<dbReference type="EMBL" id="FWFV01000003">
    <property type="protein sequence ID" value="SLN31668.1"/>
    <property type="molecule type" value="Genomic_DNA"/>
</dbReference>
<dbReference type="STRING" id="315423.SAMN04488020_10312"/>
<keyword evidence="6" id="KW-1185">Reference proteome</keyword>
<keyword evidence="2 4" id="KW-0663">Pyridoxal phosphate</keyword>
<dbReference type="InterPro" id="IPR015421">
    <property type="entry name" value="PyrdxlP-dep_Trfase_major"/>
</dbReference>
<dbReference type="AlphaFoldDB" id="A0A1Y5S382"/>
<dbReference type="Gene3D" id="3.40.640.10">
    <property type="entry name" value="Type I PLP-dependent aspartate aminotransferase-like (Major domain)"/>
    <property type="match status" value="1"/>
</dbReference>
<proteinExistence type="inferred from homology"/>
<comment type="cofactor">
    <cofactor evidence="1 4">
        <name>pyridoxal 5'-phosphate</name>
        <dbReference type="ChEBI" id="CHEBI:597326"/>
    </cofactor>
</comment>
<protein>
    <submittedName>
        <fullName evidence="5">L-seryl-tRNA(Sec) selenium transferase</fullName>
        <ecNumber evidence="5">2.9.1.1</ecNumber>
    </submittedName>
</protein>
<evidence type="ECO:0000256" key="2">
    <source>
        <dbReference type="ARBA" id="ARBA00022898"/>
    </source>
</evidence>
<dbReference type="Pfam" id="PF03841">
    <property type="entry name" value="SelA"/>
    <property type="match status" value="1"/>
</dbReference>
<dbReference type="PANTHER" id="PTHR32328">
    <property type="entry name" value="L-SERYL-TRNA(SEC) SELENIUM TRANSFERASE"/>
    <property type="match status" value="1"/>
</dbReference>
<evidence type="ECO:0000256" key="1">
    <source>
        <dbReference type="ARBA" id="ARBA00001933"/>
    </source>
</evidence>
<dbReference type="EC" id="2.9.1.1" evidence="5"/>
<feature type="modified residue" description="N6-(pyridoxal phosphate)lysine" evidence="4">
    <location>
        <position position="217"/>
    </location>
</feature>
<reference evidence="5 6" key="1">
    <citation type="submission" date="2017-03" db="EMBL/GenBank/DDBJ databases">
        <authorList>
            <person name="Afonso C.L."/>
            <person name="Miller P.J."/>
            <person name="Scott M.A."/>
            <person name="Spackman E."/>
            <person name="Goraichik I."/>
            <person name="Dimitrov K.M."/>
            <person name="Suarez D.L."/>
            <person name="Swayne D.E."/>
        </authorList>
    </citation>
    <scope>NUCLEOTIDE SEQUENCE [LARGE SCALE GENOMIC DNA]</scope>
    <source>
        <strain evidence="5 6">CECT 7066</strain>
    </source>
</reference>
<evidence type="ECO:0000313" key="5">
    <source>
        <dbReference type="EMBL" id="SLN31668.1"/>
    </source>
</evidence>
<evidence type="ECO:0000256" key="3">
    <source>
        <dbReference type="ARBA" id="ARBA00044507"/>
    </source>
</evidence>
<dbReference type="GO" id="GO:0004125">
    <property type="term" value="F:L-seryl-tRNA(Sec) selenium transferase activity"/>
    <property type="evidence" value="ECO:0007669"/>
    <property type="project" value="UniProtKB-EC"/>
</dbReference>
<evidence type="ECO:0000256" key="4">
    <source>
        <dbReference type="PIRSR" id="PIRSR618319-50"/>
    </source>
</evidence>
<name>A0A1Y5S382_9RHOB</name>
<dbReference type="InterPro" id="IPR018319">
    <property type="entry name" value="SelA-like"/>
</dbReference>